<gene>
    <name evidence="1" type="ORF">S12H4_46345</name>
</gene>
<comment type="caution">
    <text evidence="1">The sequence shown here is derived from an EMBL/GenBank/DDBJ whole genome shotgun (WGS) entry which is preliminary data.</text>
</comment>
<evidence type="ECO:0000313" key="1">
    <source>
        <dbReference type="EMBL" id="GAJ15500.1"/>
    </source>
</evidence>
<feature type="non-terminal residue" evidence="1">
    <location>
        <position position="1"/>
    </location>
</feature>
<name>X1VWI2_9ZZZZ</name>
<organism evidence="1">
    <name type="scientific">marine sediment metagenome</name>
    <dbReference type="NCBI Taxonomy" id="412755"/>
    <lineage>
        <taxon>unclassified sequences</taxon>
        <taxon>metagenomes</taxon>
        <taxon>ecological metagenomes</taxon>
    </lineage>
</organism>
<proteinExistence type="predicted"/>
<sequence length="31" mass="3709">YVSDSGFKTLEDWWEAAKGSRFLFKVIERRS</sequence>
<dbReference type="EMBL" id="BARW01028744">
    <property type="protein sequence ID" value="GAJ15500.1"/>
    <property type="molecule type" value="Genomic_DNA"/>
</dbReference>
<dbReference type="AlphaFoldDB" id="X1VWI2"/>
<accession>X1VWI2</accession>
<protein>
    <submittedName>
        <fullName evidence="1">Uncharacterized protein</fullName>
    </submittedName>
</protein>
<reference evidence="1" key="1">
    <citation type="journal article" date="2014" name="Front. Microbiol.">
        <title>High frequency of phylogenetically diverse reductive dehalogenase-homologous genes in deep subseafloor sedimentary metagenomes.</title>
        <authorList>
            <person name="Kawai M."/>
            <person name="Futagami T."/>
            <person name="Toyoda A."/>
            <person name="Takaki Y."/>
            <person name="Nishi S."/>
            <person name="Hori S."/>
            <person name="Arai W."/>
            <person name="Tsubouchi T."/>
            <person name="Morono Y."/>
            <person name="Uchiyama I."/>
            <person name="Ito T."/>
            <person name="Fujiyama A."/>
            <person name="Inagaki F."/>
            <person name="Takami H."/>
        </authorList>
    </citation>
    <scope>NUCLEOTIDE SEQUENCE</scope>
    <source>
        <strain evidence="1">Expedition CK06-06</strain>
    </source>
</reference>